<organism evidence="1 2">
    <name type="scientific">Streptococcus intermedius B196</name>
    <dbReference type="NCBI Taxonomy" id="862967"/>
    <lineage>
        <taxon>Bacteria</taxon>
        <taxon>Bacillati</taxon>
        <taxon>Bacillota</taxon>
        <taxon>Bacilli</taxon>
        <taxon>Lactobacillales</taxon>
        <taxon>Streptococcaceae</taxon>
        <taxon>Streptococcus</taxon>
        <taxon>Streptococcus anginosus group</taxon>
    </lineage>
</organism>
<protein>
    <recommendedName>
        <fullName evidence="3">Lipase</fullName>
    </recommendedName>
</protein>
<dbReference type="Proteomes" id="UP000016233">
    <property type="component" value="Chromosome"/>
</dbReference>
<dbReference type="Gene3D" id="3.40.50.1820">
    <property type="entry name" value="alpha/beta hydrolase"/>
    <property type="match status" value="1"/>
</dbReference>
<keyword evidence="2" id="KW-1185">Reference proteome</keyword>
<reference evidence="1 2" key="1">
    <citation type="journal article" date="2013" name="BMC Genomics">
        <title>Phylogenetic relationship and virulence inference of Streptococcus Anginosus Group: curated annotation and whole-genome comparative analysis support distinct species designation.</title>
        <authorList>
            <person name="Olson A.B."/>
            <person name="Kent H."/>
            <person name="Sibley C.D."/>
            <person name="Grinwis M.E."/>
            <person name="Mabon P."/>
            <person name="Ouellette C."/>
            <person name="Tyson S."/>
            <person name="Graham M."/>
            <person name="Tyler S.D."/>
            <person name="Van Domselaar G."/>
            <person name="Surette M.G."/>
            <person name="Corbett C.R."/>
        </authorList>
    </citation>
    <scope>NUCLEOTIDE SEQUENCE [LARGE SCALE GENOMIC DNA]</scope>
    <source>
        <strain evidence="1 2">B196</strain>
    </source>
</reference>
<sequence length="436" mass="50392">MTASSSTNNILCMLSLSSFSSFYYNKDLMKYAILTVNLRKRMTMGNIFNYLEDIQYDNIYDQPFTELDFLLLTEITYLNYDTIVTDRLELQKASRLINVPQYMSEVNSLMNTKHRLKLLTQAAIVKRYKNLKLFGYVNDIDLEMQKQFAAMVYKINLDTYVIAFRGTDDSIIGWKEDFHMTYMEHVPAQQTAVHYVQKVMKAFPKATFILTGHSKGGNLATYASSQVEPALQDRIKQIYSFDAPGLNHTIIETEGYQSIASKIKRYIPQGSIVGMMLETPKQAHIVKSVAIGGIAQHDTFSWQIENKHFVLLNTLNPDSIQTDKTLKEWVDAVPDDDLKDFFDVFFGLILDAQITSIDDFFQPNSIKKLLTIVQNAHALTEQEKEMLNRLTRLLISIRYQAWIDDFKTPNPATFMTDMRENWASLMERFSFLNKDE</sequence>
<dbReference type="InterPro" id="IPR029058">
    <property type="entry name" value="AB_hydrolase_fold"/>
</dbReference>
<dbReference type="PATRIC" id="fig|862967.3.peg.1212"/>
<evidence type="ECO:0000313" key="2">
    <source>
        <dbReference type="Proteomes" id="UP000016233"/>
    </source>
</evidence>
<evidence type="ECO:0000313" key="1">
    <source>
        <dbReference type="EMBL" id="AGU76558.1"/>
    </source>
</evidence>
<dbReference type="AlphaFoldDB" id="T1ZF54"/>
<dbReference type="InterPro" id="IPR024499">
    <property type="entry name" value="Mbeg1-like"/>
</dbReference>
<evidence type="ECO:0008006" key="3">
    <source>
        <dbReference type="Google" id="ProtNLM"/>
    </source>
</evidence>
<accession>T1ZF54</accession>
<dbReference type="SUPFAM" id="SSF53474">
    <property type="entry name" value="alpha/beta-Hydrolases"/>
    <property type="match status" value="2"/>
</dbReference>
<dbReference type="KEGG" id="sib:SIR_1197"/>
<dbReference type="HOGENOM" id="CLU_043142_2_0_9"/>
<dbReference type="Pfam" id="PF11187">
    <property type="entry name" value="Mbeg1-like"/>
    <property type="match status" value="1"/>
</dbReference>
<name>T1ZF54_STRIT</name>
<dbReference type="eggNOG" id="COG1073">
    <property type="taxonomic scope" value="Bacteria"/>
</dbReference>
<proteinExistence type="predicted"/>
<dbReference type="EMBL" id="CP003857">
    <property type="protein sequence ID" value="AGU76558.1"/>
    <property type="molecule type" value="Genomic_DNA"/>
</dbReference>
<gene>
    <name evidence="1" type="ORF">SIR_1197</name>
</gene>